<evidence type="ECO:0008006" key="4">
    <source>
        <dbReference type="Google" id="ProtNLM"/>
    </source>
</evidence>
<keyword evidence="1" id="KW-1133">Transmembrane helix</keyword>
<keyword evidence="1" id="KW-0472">Membrane</keyword>
<dbReference type="Proteomes" id="UP001199816">
    <property type="component" value="Unassembled WGS sequence"/>
</dbReference>
<name>A0ABS8PYM0_9BACT</name>
<sequence length="66" mass="7182">MDGVFIFLLFGIPITCLALMIAGFIKLFSRKDEVRKSGSRLLLTGSIIMAVILLIGFSLCSGIFRG</sequence>
<comment type="caution">
    <text evidence="2">The sequence shown here is derived from an EMBL/GenBank/DDBJ whole genome shotgun (WGS) entry which is preliminary data.</text>
</comment>
<proteinExistence type="predicted"/>
<keyword evidence="3" id="KW-1185">Reference proteome</keyword>
<evidence type="ECO:0000313" key="2">
    <source>
        <dbReference type="EMBL" id="MCD2426180.1"/>
    </source>
</evidence>
<feature type="transmembrane region" description="Helical" evidence="1">
    <location>
        <begin position="6"/>
        <end position="29"/>
    </location>
</feature>
<feature type="transmembrane region" description="Helical" evidence="1">
    <location>
        <begin position="41"/>
        <end position="64"/>
    </location>
</feature>
<evidence type="ECO:0000313" key="3">
    <source>
        <dbReference type="Proteomes" id="UP001199816"/>
    </source>
</evidence>
<keyword evidence="1" id="KW-0812">Transmembrane</keyword>
<organism evidence="2 3">
    <name type="scientific">Niabella pedocola</name>
    <dbReference type="NCBI Taxonomy" id="1752077"/>
    <lineage>
        <taxon>Bacteria</taxon>
        <taxon>Pseudomonadati</taxon>
        <taxon>Bacteroidota</taxon>
        <taxon>Chitinophagia</taxon>
        <taxon>Chitinophagales</taxon>
        <taxon>Chitinophagaceae</taxon>
        <taxon>Niabella</taxon>
    </lineage>
</organism>
<dbReference type="RefSeq" id="WP_231008768.1">
    <property type="nucleotide sequence ID" value="NZ_JAJNEC010000008.1"/>
</dbReference>
<reference evidence="2 3" key="1">
    <citation type="submission" date="2021-11" db="EMBL/GenBank/DDBJ databases">
        <title>Genomic of Niabella pedocola.</title>
        <authorList>
            <person name="Wu T."/>
        </authorList>
    </citation>
    <scope>NUCLEOTIDE SEQUENCE [LARGE SCALE GENOMIC DNA]</scope>
    <source>
        <strain evidence="2 3">JCM 31011</strain>
    </source>
</reference>
<accession>A0ABS8PYM0</accession>
<gene>
    <name evidence="2" type="ORF">LQ567_25570</name>
</gene>
<evidence type="ECO:0000256" key="1">
    <source>
        <dbReference type="SAM" id="Phobius"/>
    </source>
</evidence>
<protein>
    <recommendedName>
        <fullName evidence="4">DUF4190 domain-containing protein</fullName>
    </recommendedName>
</protein>
<dbReference type="EMBL" id="JAJNEC010000008">
    <property type="protein sequence ID" value="MCD2426180.1"/>
    <property type="molecule type" value="Genomic_DNA"/>
</dbReference>